<dbReference type="InterPro" id="IPR007052">
    <property type="entry name" value="CS_dom"/>
</dbReference>
<comment type="subcellular location">
    <subcellularLocation>
        <location evidence="2">Cytoplasm</location>
    </subcellularLocation>
    <subcellularLocation>
        <location evidence="1">Nucleus</location>
    </subcellularLocation>
</comment>
<keyword evidence="13" id="KW-1185">Reference proteome</keyword>
<dbReference type="WBParaSite" id="nRc.2.0.1.t38275-RA">
    <property type="protein sequence ID" value="nRc.2.0.1.t38275-RA"/>
    <property type="gene ID" value="nRc.2.0.1.g38275"/>
</dbReference>
<dbReference type="PROSITE" id="PS51048">
    <property type="entry name" value="SGS"/>
    <property type="match status" value="1"/>
</dbReference>
<evidence type="ECO:0000256" key="4">
    <source>
        <dbReference type="ARBA" id="ARBA00022490"/>
    </source>
</evidence>
<evidence type="ECO:0000256" key="2">
    <source>
        <dbReference type="ARBA" id="ARBA00004496"/>
    </source>
</evidence>
<dbReference type="PROSITE" id="PS51203">
    <property type="entry name" value="CS"/>
    <property type="match status" value="1"/>
</dbReference>
<organism evidence="13 14">
    <name type="scientific">Romanomermis culicivorax</name>
    <name type="common">Nematode worm</name>
    <dbReference type="NCBI Taxonomy" id="13658"/>
    <lineage>
        <taxon>Eukaryota</taxon>
        <taxon>Metazoa</taxon>
        <taxon>Ecdysozoa</taxon>
        <taxon>Nematoda</taxon>
        <taxon>Enoplea</taxon>
        <taxon>Dorylaimia</taxon>
        <taxon>Mermithida</taxon>
        <taxon>Mermithoidea</taxon>
        <taxon>Mermithidae</taxon>
        <taxon>Romanomermis</taxon>
    </lineage>
</organism>
<proteinExistence type="predicted"/>
<dbReference type="FunFam" id="2.60.40.790:FF:000040">
    <property type="entry name" value="Calcyclin binding protein"/>
    <property type="match status" value="1"/>
</dbReference>
<evidence type="ECO:0000256" key="9">
    <source>
        <dbReference type="ARBA" id="ARBA00025145"/>
    </source>
</evidence>
<evidence type="ECO:0000256" key="6">
    <source>
        <dbReference type="ARBA" id="ARBA00022786"/>
    </source>
</evidence>
<dbReference type="SUPFAM" id="SSF140106">
    <property type="entry name" value="Calcyclin-binding protein-like"/>
    <property type="match status" value="1"/>
</dbReference>
<feature type="domain" description="CS" evidence="12">
    <location>
        <begin position="87"/>
        <end position="181"/>
    </location>
</feature>
<sequence>MGKIADNITYALACEPRRRRSTIEKDLNELKHLKTVAKRPNILDLLNKEIGKLENQLSSSKVDKNISCSTSKNQQEKIDGSNLLPLIKLSTYAWDQSEKFVKIYVTINNVENCNLDNVKCEFLTRSFELNVKNFDAKDYQMIIKGLSHPISSQQSYFKIKKDTILLMLAKEKIGQKWQGLTEHEEKSKQKKDEIDKPNTDGDLGGNLMGLMRKMYDEGDDEMKRTIKKAWCQAQDKKGPGAGPMLDSFAGGDF</sequence>
<dbReference type="OMA" id="HVENECK"/>
<dbReference type="InterPro" id="IPR008978">
    <property type="entry name" value="HSP20-like_chaperone"/>
</dbReference>
<dbReference type="InterPro" id="IPR037893">
    <property type="entry name" value="CS_CacyBP"/>
</dbReference>
<evidence type="ECO:0000256" key="5">
    <source>
        <dbReference type="ARBA" id="ARBA00022553"/>
    </source>
</evidence>
<name>A0A915KIP2_ROMCU</name>
<dbReference type="CDD" id="cd06468">
    <property type="entry name" value="p23_CacyBP"/>
    <property type="match status" value="1"/>
</dbReference>
<dbReference type="PANTHER" id="PTHR13164">
    <property type="entry name" value="CALICYLIN BINDING PROTEIN"/>
    <property type="match status" value="1"/>
</dbReference>
<accession>A0A915KIP2</accession>
<dbReference type="InterPro" id="IPR015120">
    <property type="entry name" value="Siah-Interact_N"/>
</dbReference>
<feature type="domain" description="SGS" evidence="11">
    <location>
        <begin position="165"/>
        <end position="253"/>
    </location>
</feature>
<dbReference type="AlphaFoldDB" id="A0A915KIP2"/>
<reference evidence="14" key="1">
    <citation type="submission" date="2022-11" db="UniProtKB">
        <authorList>
            <consortium name="WormBaseParasite"/>
        </authorList>
    </citation>
    <scope>IDENTIFICATION</scope>
</reference>
<keyword evidence="6" id="KW-0833">Ubl conjugation pathway</keyword>
<feature type="compositionally biased region" description="Basic and acidic residues" evidence="10">
    <location>
        <begin position="181"/>
        <end position="199"/>
    </location>
</feature>
<dbReference type="Pfam" id="PF09032">
    <property type="entry name" value="Siah-Interact_N"/>
    <property type="match status" value="1"/>
</dbReference>
<evidence type="ECO:0000256" key="8">
    <source>
        <dbReference type="ARBA" id="ARBA00023242"/>
    </source>
</evidence>
<evidence type="ECO:0000256" key="1">
    <source>
        <dbReference type="ARBA" id="ARBA00004123"/>
    </source>
</evidence>
<dbReference type="PANTHER" id="PTHR13164:SF3">
    <property type="entry name" value="CALCYCLIN-BINDING PROTEIN"/>
    <property type="match status" value="1"/>
</dbReference>
<dbReference type="Pfam" id="PF04969">
    <property type="entry name" value="CS"/>
    <property type="match status" value="1"/>
</dbReference>
<evidence type="ECO:0000256" key="3">
    <source>
        <dbReference type="ARBA" id="ARBA00015702"/>
    </source>
</evidence>
<dbReference type="GO" id="GO:0044548">
    <property type="term" value="F:S100 protein binding"/>
    <property type="evidence" value="ECO:0007669"/>
    <property type="project" value="InterPro"/>
</dbReference>
<comment type="function">
    <text evidence="9">May be involved in calcium-dependent ubiquitination and subsequent proteasomal degradation of target proteins. Probably serves as a molecular bridge in ubiquitin E3 complexes. Participates in the ubiquitin-mediated degradation of beta-catenin (CTNNB1).</text>
</comment>
<dbReference type="GO" id="GO:0015631">
    <property type="term" value="F:tubulin binding"/>
    <property type="evidence" value="ECO:0007669"/>
    <property type="project" value="InterPro"/>
</dbReference>
<evidence type="ECO:0000256" key="7">
    <source>
        <dbReference type="ARBA" id="ARBA00022990"/>
    </source>
</evidence>
<evidence type="ECO:0000313" key="13">
    <source>
        <dbReference type="Proteomes" id="UP000887565"/>
    </source>
</evidence>
<keyword evidence="7" id="KW-0007">Acetylation</keyword>
<keyword evidence="4" id="KW-0963">Cytoplasm</keyword>
<dbReference type="InterPro" id="IPR037201">
    <property type="entry name" value="CacyBP_N"/>
</dbReference>
<dbReference type="GO" id="GO:0007507">
    <property type="term" value="P:heart development"/>
    <property type="evidence" value="ECO:0007669"/>
    <property type="project" value="TreeGrafter"/>
</dbReference>
<dbReference type="Gene3D" id="2.60.40.790">
    <property type="match status" value="1"/>
</dbReference>
<evidence type="ECO:0000313" key="14">
    <source>
        <dbReference type="WBParaSite" id="nRc.2.0.1.t38275-RA"/>
    </source>
</evidence>
<keyword evidence="5" id="KW-0597">Phosphoprotein</keyword>
<evidence type="ECO:0000256" key="10">
    <source>
        <dbReference type="SAM" id="MobiDB-lite"/>
    </source>
</evidence>
<evidence type="ECO:0000259" key="12">
    <source>
        <dbReference type="PROSITE" id="PS51203"/>
    </source>
</evidence>
<dbReference type="GO" id="GO:0031625">
    <property type="term" value="F:ubiquitin protein ligase binding"/>
    <property type="evidence" value="ECO:0007669"/>
    <property type="project" value="InterPro"/>
</dbReference>
<evidence type="ECO:0000259" key="11">
    <source>
        <dbReference type="PROSITE" id="PS51048"/>
    </source>
</evidence>
<feature type="region of interest" description="Disordered" evidence="10">
    <location>
        <begin position="232"/>
        <end position="253"/>
    </location>
</feature>
<feature type="region of interest" description="Disordered" evidence="10">
    <location>
        <begin position="178"/>
        <end position="205"/>
    </location>
</feature>
<dbReference type="InterPro" id="IPR052289">
    <property type="entry name" value="Calcyclin-binding_UBL-bridge"/>
</dbReference>
<dbReference type="InterPro" id="IPR007699">
    <property type="entry name" value="SGS_dom"/>
</dbReference>
<dbReference type="GO" id="GO:0005737">
    <property type="term" value="C:cytoplasm"/>
    <property type="evidence" value="ECO:0007669"/>
    <property type="project" value="UniProtKB-SubCell"/>
</dbReference>
<protein>
    <recommendedName>
        <fullName evidence="3">Calcyclin-binding protein</fullName>
    </recommendedName>
</protein>
<keyword evidence="8" id="KW-0539">Nucleus</keyword>
<dbReference type="Proteomes" id="UP000887565">
    <property type="component" value="Unplaced"/>
</dbReference>
<dbReference type="GO" id="GO:0005634">
    <property type="term" value="C:nucleus"/>
    <property type="evidence" value="ECO:0007669"/>
    <property type="project" value="UniProtKB-SubCell"/>
</dbReference>
<dbReference type="SUPFAM" id="SSF49764">
    <property type="entry name" value="HSP20-like chaperones"/>
    <property type="match status" value="1"/>
</dbReference>